<dbReference type="EMBL" id="LATX01000065">
    <property type="protein sequence ID" value="KTB47273.1"/>
    <property type="molecule type" value="Genomic_DNA"/>
</dbReference>
<dbReference type="Proteomes" id="UP000054988">
    <property type="component" value="Unassembled WGS sequence"/>
</dbReference>
<comment type="caution">
    <text evidence="1">The sequence shown here is derived from an EMBL/GenBank/DDBJ whole genome shotgun (WGS) entry which is preliminary data.</text>
</comment>
<evidence type="ECO:0000313" key="1">
    <source>
        <dbReference type="EMBL" id="KTB47273.1"/>
    </source>
</evidence>
<dbReference type="AlphaFoldDB" id="A0A0W0GFB9"/>
<accession>A0A0W0GFB9</accession>
<proteinExistence type="predicted"/>
<name>A0A0W0GFB9_MONRR</name>
<organism evidence="1 2">
    <name type="scientific">Moniliophthora roreri</name>
    <name type="common">Frosty pod rot fungus</name>
    <name type="synonym">Monilia roreri</name>
    <dbReference type="NCBI Taxonomy" id="221103"/>
    <lineage>
        <taxon>Eukaryota</taxon>
        <taxon>Fungi</taxon>
        <taxon>Dikarya</taxon>
        <taxon>Basidiomycota</taxon>
        <taxon>Agaricomycotina</taxon>
        <taxon>Agaricomycetes</taxon>
        <taxon>Agaricomycetidae</taxon>
        <taxon>Agaricales</taxon>
        <taxon>Marasmiineae</taxon>
        <taxon>Marasmiaceae</taxon>
        <taxon>Moniliophthora</taxon>
    </lineage>
</organism>
<protein>
    <submittedName>
        <fullName evidence="1">Uncharacterized protein</fullName>
    </submittedName>
</protein>
<reference evidence="1 2" key="1">
    <citation type="submission" date="2015-12" db="EMBL/GenBank/DDBJ databases">
        <title>Draft genome sequence of Moniliophthora roreri, the causal agent of frosty pod rot of cacao.</title>
        <authorList>
            <person name="Aime M.C."/>
            <person name="Diaz-Valderrama J.R."/>
            <person name="Kijpornyongpan T."/>
            <person name="Phillips-Mora W."/>
        </authorList>
    </citation>
    <scope>NUCLEOTIDE SEQUENCE [LARGE SCALE GENOMIC DNA]</scope>
    <source>
        <strain evidence="1 2">MCA 2952</strain>
    </source>
</reference>
<evidence type="ECO:0000313" key="2">
    <source>
        <dbReference type="Proteomes" id="UP000054988"/>
    </source>
</evidence>
<sequence length="527" mass="59779">MSSNGGDENGEANLRQEFVHVPPGKFYLKRSIAEASIEQDEHESAKLRARRIFSVAEMIGVGDKDFLHVGYTGVDAFEAFQRDFVKFSSVKCALIFYLNASLHVSSRNTNAMRLLCYNSSLPALVFHDALVPVANIFEKNQYSPLLYVYLCHQFARTANSTSNRAVLSELWIDPSDGSLHSGPRVTMDIGTNWVVSLKNENKLMTDQQSSLAINVYRDEQAVFDFLSRHLETRPLFKGICLAIKVVDQWVPIPIEDVLLVLSLDTRTIYRRSTLAAVARICAAKESQPYLYKVMGLPAAVQKSKVITEDGFIRFTFQPQDINVLDTFSLRYTLISQEALAAITETWLSQAHGVFKQLGFQSGESTEDYSLPGMFRLYLHRETNDTAAYRTLDQPIHLFISPIPHLRAYWSSDAQGKEELSHELRSVLGLPTFSFSARFMWISWDRRVYDAVQKLQIRNGFDATTTDFAESLGYTPLQVVYHHDRFHEVQGEVECPVTEDPTSLVAVGSKDKFNIDTRRHTTKRKAML</sequence>
<gene>
    <name evidence="1" type="ORF">WG66_139</name>
</gene>